<dbReference type="InterPro" id="IPR010985">
    <property type="entry name" value="Ribbon_hlx_hlx"/>
</dbReference>
<evidence type="ECO:0000313" key="3">
    <source>
        <dbReference type="Proteomes" id="UP001258945"/>
    </source>
</evidence>
<proteinExistence type="predicted"/>
<gene>
    <name evidence="2" type="ORF">RQ831_18165</name>
</gene>
<reference evidence="2 3" key="1">
    <citation type="journal article" date="2019" name="Microb. Pathog.">
        <title>Comparison of VITEK 2, MALDI-TOF MS, 16S rRNA gene sequencing, and whole-genome sequencing for identification of Roseomonas mucosa.</title>
        <authorList>
            <person name="Rudolph W.W."/>
            <person name="Gunzer F."/>
            <person name="Trauth M."/>
            <person name="Bunk B."/>
            <person name="Bigge R."/>
            <person name="Schrottner P."/>
        </authorList>
    </citation>
    <scope>NUCLEOTIDE SEQUENCE [LARGE SCALE GENOMIC DNA]</scope>
    <source>
        <strain evidence="2 3">DSM 103800</strain>
    </source>
</reference>
<evidence type="ECO:0000313" key="2">
    <source>
        <dbReference type="EMBL" id="MDT8332981.1"/>
    </source>
</evidence>
<dbReference type="InterPro" id="IPR005569">
    <property type="entry name" value="Arc_DNA-bd_dom"/>
</dbReference>
<dbReference type="Proteomes" id="UP001258945">
    <property type="component" value="Unassembled WGS sequence"/>
</dbReference>
<dbReference type="Gene3D" id="1.10.1220.10">
    <property type="entry name" value="Met repressor-like"/>
    <property type="match status" value="1"/>
</dbReference>
<dbReference type="EMBL" id="JAVVDO010000041">
    <property type="protein sequence ID" value="MDT8332981.1"/>
    <property type="molecule type" value="Genomic_DNA"/>
</dbReference>
<sequence>MTDAAQMKIRLPRRLKEWVSEQAKANGRSLNAEIWFRLEIARMGLQPRPETVGTPAAGQGAQT</sequence>
<dbReference type="SUPFAM" id="SSF47598">
    <property type="entry name" value="Ribbon-helix-helix"/>
    <property type="match status" value="1"/>
</dbReference>
<keyword evidence="2" id="KW-0238">DNA-binding</keyword>
<protein>
    <submittedName>
        <fullName evidence="2">Arc family DNA-binding protein</fullName>
    </submittedName>
</protein>
<keyword evidence="3" id="KW-1185">Reference proteome</keyword>
<name>A0ABU3MKI5_9PROT</name>
<dbReference type="RefSeq" id="WP_314283990.1">
    <property type="nucleotide sequence ID" value="NZ_JAVVDO010000041.1"/>
</dbReference>
<comment type="caution">
    <text evidence="2">The sequence shown here is derived from an EMBL/GenBank/DDBJ whole genome shotgun (WGS) entry which is preliminary data.</text>
</comment>
<organism evidence="2 3">
    <name type="scientific">Roseomonas gilardii</name>
    <dbReference type="NCBI Taxonomy" id="257708"/>
    <lineage>
        <taxon>Bacteria</taxon>
        <taxon>Pseudomonadati</taxon>
        <taxon>Pseudomonadota</taxon>
        <taxon>Alphaproteobacteria</taxon>
        <taxon>Acetobacterales</taxon>
        <taxon>Roseomonadaceae</taxon>
        <taxon>Roseomonas</taxon>
    </lineage>
</organism>
<dbReference type="GO" id="GO:0003677">
    <property type="term" value="F:DNA binding"/>
    <property type="evidence" value="ECO:0007669"/>
    <property type="project" value="UniProtKB-KW"/>
</dbReference>
<accession>A0ABU3MKI5</accession>
<dbReference type="InterPro" id="IPR013321">
    <property type="entry name" value="Arc_rbn_hlx_hlx"/>
</dbReference>
<feature type="domain" description="Arc-like DNA binding" evidence="1">
    <location>
        <begin position="1"/>
        <end position="39"/>
    </location>
</feature>
<dbReference type="Pfam" id="PF03869">
    <property type="entry name" value="Arc"/>
    <property type="match status" value="1"/>
</dbReference>
<evidence type="ECO:0000259" key="1">
    <source>
        <dbReference type="Pfam" id="PF03869"/>
    </source>
</evidence>